<keyword evidence="3" id="KW-0472">Membrane</keyword>
<dbReference type="RefSeq" id="WP_058493255.1">
    <property type="nucleotide sequence ID" value="NZ_CBCRUR010000030.1"/>
</dbReference>
<name>A0A0W1AFB5_9GAMM</name>
<dbReference type="OrthoDB" id="5653644at2"/>
<protein>
    <submittedName>
        <fullName evidence="5">Kinectin 1</fullName>
    </submittedName>
</protein>
<keyword evidence="1" id="KW-0175">Coiled coil</keyword>
<comment type="caution">
    <text evidence="5">The sequence shown here is derived from an EMBL/GenBank/DDBJ whole genome shotgun (WGS) entry which is preliminary data.</text>
</comment>
<feature type="domain" description="LegC3 N-terminal Legionellaceae" evidence="4">
    <location>
        <begin position="1"/>
        <end position="299"/>
    </location>
</feature>
<feature type="compositionally biased region" description="Basic and acidic residues" evidence="2">
    <location>
        <begin position="528"/>
        <end position="541"/>
    </location>
</feature>
<feature type="compositionally biased region" description="Acidic residues" evidence="2">
    <location>
        <begin position="542"/>
        <end position="554"/>
    </location>
</feature>
<keyword evidence="3" id="KW-1133">Transmembrane helix</keyword>
<dbReference type="Pfam" id="PF18654">
    <property type="entry name" value="LegC3_N"/>
    <property type="match status" value="1"/>
</dbReference>
<dbReference type="STRING" id="45076.Lwor_1470"/>
<evidence type="ECO:0000259" key="4">
    <source>
        <dbReference type="Pfam" id="PF18654"/>
    </source>
</evidence>
<proteinExistence type="predicted"/>
<evidence type="ECO:0000256" key="1">
    <source>
        <dbReference type="SAM" id="Coils"/>
    </source>
</evidence>
<accession>A0A0W1AFB5</accession>
<feature type="region of interest" description="Disordered" evidence="2">
    <location>
        <begin position="518"/>
        <end position="563"/>
    </location>
</feature>
<feature type="transmembrane region" description="Helical" evidence="3">
    <location>
        <begin position="402"/>
        <end position="429"/>
    </location>
</feature>
<evidence type="ECO:0000313" key="5">
    <source>
        <dbReference type="EMBL" id="KTD79956.1"/>
    </source>
</evidence>
<evidence type="ECO:0000256" key="2">
    <source>
        <dbReference type="SAM" id="MobiDB-lite"/>
    </source>
</evidence>
<evidence type="ECO:0000313" key="6">
    <source>
        <dbReference type="Proteomes" id="UP000054662"/>
    </source>
</evidence>
<dbReference type="InterPro" id="IPR041357">
    <property type="entry name" value="LegC3_N_Legionellaceae"/>
</dbReference>
<feature type="compositionally biased region" description="Basic and acidic residues" evidence="2">
    <location>
        <begin position="79"/>
        <end position="103"/>
    </location>
</feature>
<dbReference type="AlphaFoldDB" id="A0A0W1AFB5"/>
<dbReference type="NCBIfam" id="NF043059">
    <property type="entry name" value="T4SS_LegC3"/>
    <property type="match status" value="1"/>
</dbReference>
<evidence type="ECO:0000256" key="3">
    <source>
        <dbReference type="SAM" id="Phobius"/>
    </source>
</evidence>
<feature type="coiled-coil region" evidence="1">
    <location>
        <begin position="151"/>
        <end position="192"/>
    </location>
</feature>
<keyword evidence="3" id="KW-0812">Transmembrane</keyword>
<dbReference type="Proteomes" id="UP000054662">
    <property type="component" value="Unassembled WGS sequence"/>
</dbReference>
<gene>
    <name evidence="5" type="ORF">Lwor_1470</name>
</gene>
<feature type="transmembrane region" description="Helical" evidence="3">
    <location>
        <begin position="373"/>
        <end position="396"/>
    </location>
</feature>
<dbReference type="EMBL" id="LNZC01000012">
    <property type="protein sequence ID" value="KTD79956.1"/>
    <property type="molecule type" value="Genomic_DNA"/>
</dbReference>
<feature type="region of interest" description="Disordered" evidence="2">
    <location>
        <begin position="69"/>
        <end position="103"/>
    </location>
</feature>
<organism evidence="5 6">
    <name type="scientific">Legionella worsleiensis</name>
    <dbReference type="NCBI Taxonomy" id="45076"/>
    <lineage>
        <taxon>Bacteria</taxon>
        <taxon>Pseudomonadati</taxon>
        <taxon>Pseudomonadota</taxon>
        <taxon>Gammaproteobacteria</taxon>
        <taxon>Legionellales</taxon>
        <taxon>Legionellaceae</taxon>
        <taxon>Legionella</taxon>
    </lineage>
</organism>
<dbReference type="PATRIC" id="fig|45076.6.peg.1596"/>
<reference evidence="5 6" key="1">
    <citation type="submission" date="2015-11" db="EMBL/GenBank/DDBJ databases">
        <title>Genomic analysis of 38 Legionella species identifies large and diverse effector repertoires.</title>
        <authorList>
            <person name="Burstein D."/>
            <person name="Amaro F."/>
            <person name="Zusman T."/>
            <person name="Lifshitz Z."/>
            <person name="Cohen O."/>
            <person name="Gilbert J.A."/>
            <person name="Pupko T."/>
            <person name="Shuman H.A."/>
            <person name="Segal G."/>
        </authorList>
    </citation>
    <scope>NUCLEOTIDE SEQUENCE [LARGE SCALE GENOMIC DNA]</scope>
    <source>
        <strain evidence="5 6">ATCC 49508</strain>
    </source>
</reference>
<sequence length="563" mass="63927">MLLTNFNIPELVTEQVNSYLSTNKPDFSDLRKLILAKAPVPQVHASIVAILTETKEKSNDAVRKALETQAHKNQLSEDEQQKKQEQSEETKEDEEKKRLTRELNHIPTQISTCETEIGLLHRKLNRLMEAPPQVKVSQKVSTIKGKSQSSLNEHNRSIEKIRKALTDYELKIKKLLKEQHRKQIRLREIEEHSDIRKIHQNQRNMRAQATIGYSNSGEGIEKTLSGKNRSLLMKSLKAQHEALEKKCAELINDAEQINFPSFLEELQKNLNKNTSPHLTLPEVNALNTIIKLIKKHMEFEHTAQTTATSLELKKKLISSQISRLAKLKSRLNALIDNNPVLCATNQKLSSENKELFLTLDKNNKLRARLSKPALLLTTLTCLFCIPLILTVSGIMPQFLPPILLYCLFALSPASLCCATLGIGIAALVYKIKAHLNQSAIKTNELTINLNTKRMERNGHEITTMEKTTIPSLDARIKKEEDTRNLMILSLTKAQTQSQRYFNQAKQIKPNFSLSFMGSSGLSSSNENPKIKQLEIQRIEHDSENDDSSYEEELEANIFSPNPV</sequence>
<keyword evidence="6" id="KW-1185">Reference proteome</keyword>